<comment type="caution">
    <text evidence="1">The sequence shown here is derived from an EMBL/GenBank/DDBJ whole genome shotgun (WGS) entry which is preliminary data.</text>
</comment>
<dbReference type="Proteomes" id="UP001253851">
    <property type="component" value="Unassembled WGS sequence"/>
</dbReference>
<accession>A0ABD5FPH9</accession>
<sequence>MKKLILISGTMGIGKSTITEELSKQSSLFTLTGIGAG</sequence>
<dbReference type="EMBL" id="JARQDZ010000015">
    <property type="protein sequence ID" value="MDT2984191.1"/>
    <property type="molecule type" value="Genomic_DNA"/>
</dbReference>
<dbReference type="AlphaFoldDB" id="A0ABD5FPH9"/>
<reference evidence="1 2" key="1">
    <citation type="submission" date="2023-03" db="EMBL/GenBank/DDBJ databases">
        <authorList>
            <person name="Shen W."/>
            <person name="Cai J."/>
        </authorList>
    </citation>
    <scope>NUCLEOTIDE SEQUENCE [LARGE SCALE GENOMIC DNA]</scope>
    <source>
        <strain evidence="1 2">B516</strain>
    </source>
</reference>
<dbReference type="InterPro" id="IPR027417">
    <property type="entry name" value="P-loop_NTPase"/>
</dbReference>
<dbReference type="Gene3D" id="3.40.50.300">
    <property type="entry name" value="P-loop containing nucleotide triphosphate hydrolases"/>
    <property type="match status" value="1"/>
</dbReference>
<dbReference type="SUPFAM" id="SSF52540">
    <property type="entry name" value="P-loop containing nucleoside triphosphate hydrolases"/>
    <property type="match status" value="1"/>
</dbReference>
<gene>
    <name evidence="1" type="ORF">P7I34_16155</name>
</gene>
<evidence type="ECO:0000313" key="2">
    <source>
        <dbReference type="Proteomes" id="UP001253851"/>
    </source>
</evidence>
<protein>
    <submittedName>
        <fullName evidence="1">AAA family ATPase</fullName>
    </submittedName>
</protein>
<organism evidence="1 2">
    <name type="scientific">Enterococcus casseliflavus</name>
    <name type="common">Enterococcus flavescens</name>
    <dbReference type="NCBI Taxonomy" id="37734"/>
    <lineage>
        <taxon>Bacteria</taxon>
        <taxon>Bacillati</taxon>
        <taxon>Bacillota</taxon>
        <taxon>Bacilli</taxon>
        <taxon>Lactobacillales</taxon>
        <taxon>Enterococcaceae</taxon>
        <taxon>Enterococcus</taxon>
    </lineage>
</organism>
<dbReference type="RefSeq" id="WP_221928419.1">
    <property type="nucleotide sequence ID" value="NZ_CABHBK010000004.1"/>
</dbReference>
<evidence type="ECO:0000313" key="1">
    <source>
        <dbReference type="EMBL" id="MDT2984191.1"/>
    </source>
</evidence>
<proteinExistence type="predicted"/>
<name>A0ABD5FPH9_ENTCA</name>